<feature type="transmembrane region" description="Helical" evidence="6">
    <location>
        <begin position="189"/>
        <end position="211"/>
    </location>
</feature>
<sequence length="271" mass="29263">MILLSWVDLTLAGSLVVLLALINWFQGLGLGRKILLGAARAVVQLTLVGLVLKSIFAWNDPWAVGSVALVMLLFAGREVQARQTRPFEGLSGYWAGTSAMFVSSFGVGFFALTVVLGNHPWYQPQYAIPLLGMLLGNCMTGVALGLNQFSQGIHRDQAAIEAKLTLGWTGWAASGEHRRQALQMALTPILNAMASAGLVSIPGMMTGQILAGGPPMEAAKYQILILFMIAAGTGFGVLLAVSWAAYRLFDERHRLRLDRLRAVFVPKGKRI</sequence>
<dbReference type="PANTHER" id="PTHR30028">
    <property type="entry name" value="UPF0014 INNER MEMBRANE PROTEIN YBBM-RELATED"/>
    <property type="match status" value="1"/>
</dbReference>
<gene>
    <name evidence="7" type="ORF">A2527_14540</name>
</gene>
<evidence type="ECO:0000256" key="5">
    <source>
        <dbReference type="ARBA" id="ARBA00023136"/>
    </source>
</evidence>
<dbReference type="GO" id="GO:0005886">
    <property type="term" value="C:plasma membrane"/>
    <property type="evidence" value="ECO:0007669"/>
    <property type="project" value="TreeGrafter"/>
</dbReference>
<accession>A0A1F6G827</accession>
<dbReference type="STRING" id="1817772.A2527_14540"/>
<keyword evidence="4 6" id="KW-1133">Transmembrane helix</keyword>
<dbReference type="PANTHER" id="PTHR30028:SF0">
    <property type="entry name" value="PROTEIN ALUMINUM SENSITIVE 3"/>
    <property type="match status" value="1"/>
</dbReference>
<evidence type="ECO:0000256" key="3">
    <source>
        <dbReference type="ARBA" id="ARBA00022692"/>
    </source>
</evidence>
<evidence type="ECO:0000256" key="6">
    <source>
        <dbReference type="SAM" id="Phobius"/>
    </source>
</evidence>
<name>A0A1F6G827_9PROT</name>
<evidence type="ECO:0000256" key="2">
    <source>
        <dbReference type="ARBA" id="ARBA00005268"/>
    </source>
</evidence>
<protein>
    <submittedName>
        <fullName evidence="7">Iron export ABC transporter permease subunit FetB</fullName>
    </submittedName>
</protein>
<evidence type="ECO:0000256" key="4">
    <source>
        <dbReference type="ARBA" id="ARBA00022989"/>
    </source>
</evidence>
<evidence type="ECO:0000313" key="8">
    <source>
        <dbReference type="Proteomes" id="UP000178449"/>
    </source>
</evidence>
<feature type="transmembrane region" description="Helical" evidence="6">
    <location>
        <begin position="126"/>
        <end position="146"/>
    </location>
</feature>
<comment type="similarity">
    <text evidence="2">Belongs to the UPF0014 family.</text>
</comment>
<keyword evidence="5 6" id="KW-0472">Membrane</keyword>
<feature type="transmembrane region" description="Helical" evidence="6">
    <location>
        <begin position="6"/>
        <end position="25"/>
    </location>
</feature>
<dbReference type="Proteomes" id="UP000178449">
    <property type="component" value="Unassembled WGS sequence"/>
</dbReference>
<proteinExistence type="inferred from homology"/>
<reference evidence="7 8" key="1">
    <citation type="journal article" date="2016" name="Nat. Commun.">
        <title>Thousands of microbial genomes shed light on interconnected biogeochemical processes in an aquifer system.</title>
        <authorList>
            <person name="Anantharaman K."/>
            <person name="Brown C.T."/>
            <person name="Hug L.A."/>
            <person name="Sharon I."/>
            <person name="Castelle C.J."/>
            <person name="Probst A.J."/>
            <person name="Thomas B.C."/>
            <person name="Singh A."/>
            <person name="Wilkins M.J."/>
            <person name="Karaoz U."/>
            <person name="Brodie E.L."/>
            <person name="Williams K.H."/>
            <person name="Hubbard S.S."/>
            <person name="Banfield J.F."/>
        </authorList>
    </citation>
    <scope>NUCLEOTIDE SEQUENCE [LARGE SCALE GENOMIC DNA]</scope>
</reference>
<comment type="caution">
    <text evidence="7">The sequence shown here is derived from an EMBL/GenBank/DDBJ whole genome shotgun (WGS) entry which is preliminary data.</text>
</comment>
<feature type="transmembrane region" description="Helical" evidence="6">
    <location>
        <begin position="91"/>
        <end position="114"/>
    </location>
</feature>
<evidence type="ECO:0000256" key="1">
    <source>
        <dbReference type="ARBA" id="ARBA00004141"/>
    </source>
</evidence>
<dbReference type="Pfam" id="PF03649">
    <property type="entry name" value="UPF0014"/>
    <property type="match status" value="1"/>
</dbReference>
<comment type="subcellular location">
    <subcellularLocation>
        <location evidence="1">Membrane</location>
        <topology evidence="1">Multi-pass membrane protein</topology>
    </subcellularLocation>
</comment>
<organism evidence="7 8">
    <name type="scientific">Candidatus Lambdaproteobacteria bacterium RIFOXYD2_FULL_50_16</name>
    <dbReference type="NCBI Taxonomy" id="1817772"/>
    <lineage>
        <taxon>Bacteria</taxon>
        <taxon>Pseudomonadati</taxon>
        <taxon>Pseudomonadota</taxon>
        <taxon>Candidatus Lambdaproteobacteria</taxon>
    </lineage>
</organism>
<dbReference type="InterPro" id="IPR005226">
    <property type="entry name" value="UPF0014_fam"/>
</dbReference>
<dbReference type="EMBL" id="MFNE01000040">
    <property type="protein sequence ID" value="OGG94276.1"/>
    <property type="molecule type" value="Genomic_DNA"/>
</dbReference>
<evidence type="ECO:0000313" key="7">
    <source>
        <dbReference type="EMBL" id="OGG94276.1"/>
    </source>
</evidence>
<keyword evidence="3 6" id="KW-0812">Transmembrane</keyword>
<dbReference type="AlphaFoldDB" id="A0A1F6G827"/>
<feature type="transmembrane region" description="Helical" evidence="6">
    <location>
        <begin position="62"/>
        <end position="79"/>
    </location>
</feature>
<feature type="transmembrane region" description="Helical" evidence="6">
    <location>
        <begin position="223"/>
        <end position="246"/>
    </location>
</feature>